<feature type="compositionally biased region" description="Polar residues" evidence="5">
    <location>
        <begin position="541"/>
        <end position="551"/>
    </location>
</feature>
<dbReference type="Pfam" id="PF02891">
    <property type="entry name" value="zf-MIZ"/>
    <property type="match status" value="1"/>
</dbReference>
<feature type="compositionally biased region" description="Pro residues" evidence="5">
    <location>
        <begin position="581"/>
        <end position="595"/>
    </location>
</feature>
<dbReference type="GO" id="GO:0061665">
    <property type="term" value="F:SUMO ligase activity"/>
    <property type="evidence" value="ECO:0007669"/>
    <property type="project" value="TreeGrafter"/>
</dbReference>
<feature type="compositionally biased region" description="Polar residues" evidence="5">
    <location>
        <begin position="464"/>
        <end position="502"/>
    </location>
</feature>
<dbReference type="InterPro" id="IPR013083">
    <property type="entry name" value="Znf_RING/FYVE/PHD"/>
</dbReference>
<accession>A0A9W9P3U4</accession>
<dbReference type="RefSeq" id="XP_056502419.1">
    <property type="nucleotide sequence ID" value="XM_056643007.1"/>
</dbReference>
<evidence type="ECO:0000256" key="3">
    <source>
        <dbReference type="ARBA" id="ARBA00022833"/>
    </source>
</evidence>
<feature type="region of interest" description="Disordered" evidence="5">
    <location>
        <begin position="36"/>
        <end position="57"/>
    </location>
</feature>
<dbReference type="GO" id="GO:0016925">
    <property type="term" value="P:protein sumoylation"/>
    <property type="evidence" value="ECO:0007669"/>
    <property type="project" value="TreeGrafter"/>
</dbReference>
<keyword evidence="3" id="KW-0862">Zinc</keyword>
<feature type="region of interest" description="Disordered" evidence="5">
    <location>
        <begin position="91"/>
        <end position="210"/>
    </location>
</feature>
<feature type="compositionally biased region" description="Polar residues" evidence="5">
    <location>
        <begin position="91"/>
        <end position="104"/>
    </location>
</feature>
<feature type="compositionally biased region" description="Polar residues" evidence="5">
    <location>
        <begin position="178"/>
        <end position="197"/>
    </location>
</feature>
<evidence type="ECO:0000256" key="1">
    <source>
        <dbReference type="ARBA" id="ARBA00022723"/>
    </source>
</evidence>
<protein>
    <recommendedName>
        <fullName evidence="6">SP-RING-type domain-containing protein</fullName>
    </recommendedName>
</protein>
<dbReference type="InterPro" id="IPR004181">
    <property type="entry name" value="Znf_MIZ"/>
</dbReference>
<evidence type="ECO:0000256" key="2">
    <source>
        <dbReference type="ARBA" id="ARBA00022771"/>
    </source>
</evidence>
<feature type="domain" description="SP-RING-type" evidence="6">
    <location>
        <begin position="811"/>
        <end position="901"/>
    </location>
</feature>
<evidence type="ECO:0000313" key="7">
    <source>
        <dbReference type="EMBL" id="KAJ5234919.1"/>
    </source>
</evidence>
<proteinExistence type="predicted"/>
<reference evidence="7" key="1">
    <citation type="submission" date="2022-11" db="EMBL/GenBank/DDBJ databases">
        <authorList>
            <person name="Petersen C."/>
        </authorList>
    </citation>
    <scope>NUCLEOTIDE SEQUENCE</scope>
    <source>
        <strain evidence="7">IBT 23319</strain>
    </source>
</reference>
<evidence type="ECO:0000259" key="6">
    <source>
        <dbReference type="PROSITE" id="PS51044"/>
    </source>
</evidence>
<dbReference type="PANTHER" id="PTHR10782:SF4">
    <property type="entry name" value="TONALLI, ISOFORM E"/>
    <property type="match status" value="1"/>
</dbReference>
<organism evidence="7 8">
    <name type="scientific">Penicillium citrinum</name>
    <dbReference type="NCBI Taxonomy" id="5077"/>
    <lineage>
        <taxon>Eukaryota</taxon>
        <taxon>Fungi</taxon>
        <taxon>Dikarya</taxon>
        <taxon>Ascomycota</taxon>
        <taxon>Pezizomycotina</taxon>
        <taxon>Eurotiomycetes</taxon>
        <taxon>Eurotiomycetidae</taxon>
        <taxon>Eurotiales</taxon>
        <taxon>Aspergillaceae</taxon>
        <taxon>Penicillium</taxon>
    </lineage>
</organism>
<dbReference type="PROSITE" id="PS51044">
    <property type="entry name" value="ZF_SP_RING"/>
    <property type="match status" value="1"/>
</dbReference>
<dbReference type="Gene3D" id="3.30.40.10">
    <property type="entry name" value="Zinc/RING finger domain, C3HC4 (zinc finger)"/>
    <property type="match status" value="1"/>
</dbReference>
<gene>
    <name evidence="7" type="ORF">N7469_004087</name>
</gene>
<feature type="compositionally biased region" description="Basic and acidic residues" evidence="5">
    <location>
        <begin position="149"/>
        <end position="158"/>
    </location>
</feature>
<comment type="caution">
    <text evidence="7">The sequence shown here is derived from an EMBL/GenBank/DDBJ whole genome shotgun (WGS) entry which is preliminary data.</text>
</comment>
<feature type="region of interest" description="Disordered" evidence="5">
    <location>
        <begin position="432"/>
        <end position="597"/>
    </location>
</feature>
<dbReference type="GO" id="GO:0000785">
    <property type="term" value="C:chromatin"/>
    <property type="evidence" value="ECO:0007669"/>
    <property type="project" value="TreeGrafter"/>
</dbReference>
<keyword evidence="8" id="KW-1185">Reference proteome</keyword>
<dbReference type="EMBL" id="JAPQKT010000003">
    <property type="protein sequence ID" value="KAJ5234919.1"/>
    <property type="molecule type" value="Genomic_DNA"/>
</dbReference>
<feature type="compositionally biased region" description="Polar residues" evidence="5">
    <location>
        <begin position="955"/>
        <end position="966"/>
    </location>
</feature>
<dbReference type="PANTHER" id="PTHR10782">
    <property type="entry name" value="ZINC FINGER MIZ DOMAIN-CONTAINING PROTEIN"/>
    <property type="match status" value="1"/>
</dbReference>
<feature type="compositionally biased region" description="Low complexity" evidence="5">
    <location>
        <begin position="528"/>
        <end position="540"/>
    </location>
</feature>
<dbReference type="AlphaFoldDB" id="A0A9W9P3U4"/>
<keyword evidence="2 4" id="KW-0863">Zinc-finger</keyword>
<evidence type="ECO:0000313" key="8">
    <source>
        <dbReference type="Proteomes" id="UP001147733"/>
    </source>
</evidence>
<dbReference type="Proteomes" id="UP001147733">
    <property type="component" value="Unassembled WGS sequence"/>
</dbReference>
<feature type="region of interest" description="Disordered" evidence="5">
    <location>
        <begin position="930"/>
        <end position="973"/>
    </location>
</feature>
<dbReference type="GeneID" id="81382174"/>
<evidence type="ECO:0000256" key="4">
    <source>
        <dbReference type="PROSITE-ProRule" id="PRU00452"/>
    </source>
</evidence>
<name>A0A9W9P3U4_PENCI</name>
<reference evidence="7" key="2">
    <citation type="journal article" date="2023" name="IMA Fungus">
        <title>Comparative genomic study of the Penicillium genus elucidates a diverse pangenome and 15 lateral gene transfer events.</title>
        <authorList>
            <person name="Petersen C."/>
            <person name="Sorensen T."/>
            <person name="Nielsen M.R."/>
            <person name="Sondergaard T.E."/>
            <person name="Sorensen J.L."/>
            <person name="Fitzpatrick D.A."/>
            <person name="Frisvad J.C."/>
            <person name="Nielsen K.L."/>
        </authorList>
    </citation>
    <scope>NUCLEOTIDE SEQUENCE</scope>
    <source>
        <strain evidence="7">IBT 23319</strain>
    </source>
</reference>
<dbReference type="CDD" id="cd16650">
    <property type="entry name" value="SP-RING_PIAS-like"/>
    <property type="match status" value="1"/>
</dbReference>
<evidence type="ECO:0000256" key="5">
    <source>
        <dbReference type="SAM" id="MobiDB-lite"/>
    </source>
</evidence>
<feature type="compositionally biased region" description="Polar residues" evidence="5">
    <location>
        <begin position="159"/>
        <end position="170"/>
    </location>
</feature>
<sequence>MTPRQSLRGADHIEEANSTANLFLGNPRWKWMPWNHNAPQPPHLTGTQNDMSSSVTATSTVAGIHKLPPHPPLAAAGPLISPVTPGANLPSSVEVSTLPQPNQFPASLLSPDPSTSPQDSPNVSHPMVSNETATPPDPQSPQNSGTIPRENEPNDEKSASNLHTSSTPTRTLIPLNSHPASVQSIGNIDNVPSQGPGTVQADHPPSDDTLTEETWRRWEPKFAALWEQASTSTNLTFRRTMLLQMAYEKRDGFYLVLHQMFCRWSAHTLPAMLNSPAVHHGFQKLEGLLIANDTLPPELMSIFVDVPDTHENLMHAAWYRKILTQVSSCLALLAKQYCTFIDNRHRSGYYHARQFPPMAIELASCFHLYSPVFLKVIFASTCRLLYDPDKLPALELLFQEEMNLGDINSEQARHTTPLQTLVEKYKAIAMKPFGSSPQPPSQGITASREHTSPSILPVVPDPRQSFQVPIQQTHQQSHPASLQQPASLPTQAQTQNTSQITTGLPIRVPPQPNTAHSPGPPRGYFSVSQPPSQGPSSGQQTVNPNHFSMGQAQVPPPIHHSHGRHIVSQTPHQLPQKPSTPLLPPPGYKIPPTLQPNPMRLGLHQADLRDPIKKLKHWGPNGFVDVGELFYYLDGFVMAPAFMGSEEISFSRTFEISALDKRSAPLLEASTHHPARPATCIYQPGCRSIRLRAIAVSNSHKDKVFDRWPTESTSWPSVFYIHVNGKELFVRRKSHNGKDLPLDITPYLVEGENKLSLHFLLEPGECKNFRYVFGIERMQTLDFDRVRNQACTIPASDTRQSIKKRLSSSGEDDDLTVVSESLTVSLIDPFMAQIFKTPARSVHCEHLECFDLDTFIMTRKSESGPAAMNDNWQCPICKADARPMNLVIDEFFVNIRDELVSSNRLEENVVAIDVRADGSWTVKVVSDENTSFSQTMPGSNKRKASEPLNIEASRQRQQSSPVNNREQVVIELD</sequence>
<keyword evidence="1" id="KW-0479">Metal-binding</keyword>
<dbReference type="GO" id="GO:0008270">
    <property type="term" value="F:zinc ion binding"/>
    <property type="evidence" value="ECO:0007669"/>
    <property type="project" value="UniProtKB-KW"/>
</dbReference>
<feature type="compositionally biased region" description="Low complexity" evidence="5">
    <location>
        <begin position="105"/>
        <end position="121"/>
    </location>
</feature>
<dbReference type="OrthoDB" id="27975at2759"/>